<dbReference type="PANTHER" id="PTHR11048">
    <property type="entry name" value="PRENYLTRANSFERASES"/>
    <property type="match status" value="1"/>
</dbReference>
<dbReference type="GO" id="GO:0016765">
    <property type="term" value="F:transferase activity, transferring alkyl or aryl (other than methyl) groups"/>
    <property type="evidence" value="ECO:0007669"/>
    <property type="project" value="InterPro"/>
</dbReference>
<dbReference type="OrthoDB" id="9803632at2"/>
<evidence type="ECO:0000313" key="7">
    <source>
        <dbReference type="EMBL" id="SEK79338.1"/>
    </source>
</evidence>
<feature type="transmembrane region" description="Helical" evidence="6">
    <location>
        <begin position="344"/>
        <end position="363"/>
    </location>
</feature>
<dbReference type="InterPro" id="IPR036412">
    <property type="entry name" value="HAD-like_sf"/>
</dbReference>
<keyword evidence="2" id="KW-1003">Cell membrane</keyword>
<sequence>MQRNLAEIDSTTPYYLWGTEDSFPARRPSGLAGDADVPLCVDLDHTFTHTDLLLESVLVLLKQNPLYVFACLFWLLKGKAWLKAQVASRVSIDVAVLPYDRALLDYLQQEKQNGRSVYLCTAAHWTHARRIADHFGLFSGVLASSESTNLSGRNKAAALVNKFGEHGFDYCGDALTDVPVWKEARRAIVVGSRRIASAASRVNDRILFFERKRAMLRLVVKEMRVYQWVKNTLIFVPLLASHRFTDFDALAAAGIAFVSFCLCASSVYLLNDLLDLDADRRHARKCRRPLASGELPISFGIGLSGGLLVASVALAALLPWKFALVLAGYFAATLAYSFVLKRQMLIDVFTLAGLYTVRIVAGGKADDIALSYWLVLFSGLMFVSLAMVKRYAELDAVRRSGKTEAAGRGYFAEDTAILCALGTAAAYAAVLVLALYMNSPDITGLYRHQQPLWVMFGLLLYWISRMWMLAFRGRMTDDPIIFAARDHVSQIVIGLCVVCVMVAI</sequence>
<keyword evidence="7" id="KW-0808">Transferase</keyword>
<reference evidence="8" key="1">
    <citation type="submission" date="2016-10" db="EMBL/GenBank/DDBJ databases">
        <authorList>
            <person name="Varghese N."/>
            <person name="Submissions S."/>
        </authorList>
    </citation>
    <scope>NUCLEOTIDE SEQUENCE [LARGE SCALE GENOMIC DNA]</scope>
    <source>
        <strain evidence="8">LMG 26416</strain>
    </source>
</reference>
<proteinExistence type="predicted"/>
<feature type="transmembrane region" description="Helical" evidence="6">
    <location>
        <begin position="452"/>
        <end position="471"/>
    </location>
</feature>
<evidence type="ECO:0000256" key="5">
    <source>
        <dbReference type="ARBA" id="ARBA00023136"/>
    </source>
</evidence>
<feature type="transmembrane region" description="Helical" evidence="6">
    <location>
        <begin position="409"/>
        <end position="437"/>
    </location>
</feature>
<dbReference type="Pfam" id="PF01040">
    <property type="entry name" value="UbiA"/>
    <property type="match status" value="1"/>
</dbReference>
<dbReference type="STRING" id="416943.SAMN05445871_2188"/>
<keyword evidence="4 6" id="KW-1133">Transmembrane helix</keyword>
<dbReference type="GO" id="GO:0009247">
    <property type="term" value="P:glycolipid biosynthetic process"/>
    <property type="evidence" value="ECO:0007669"/>
    <property type="project" value="TreeGrafter"/>
</dbReference>
<evidence type="ECO:0000256" key="1">
    <source>
        <dbReference type="ARBA" id="ARBA00004141"/>
    </source>
</evidence>
<dbReference type="EMBL" id="FOAJ01000003">
    <property type="protein sequence ID" value="SEK79338.1"/>
    <property type="molecule type" value="Genomic_DNA"/>
</dbReference>
<feature type="transmembrane region" description="Helical" evidence="6">
    <location>
        <begin position="322"/>
        <end position="339"/>
    </location>
</feature>
<evidence type="ECO:0000256" key="3">
    <source>
        <dbReference type="ARBA" id="ARBA00022692"/>
    </source>
</evidence>
<keyword evidence="5 6" id="KW-0472">Membrane</keyword>
<evidence type="ECO:0000313" key="8">
    <source>
        <dbReference type="Proteomes" id="UP000199120"/>
    </source>
</evidence>
<accession>A0A1H7JXM9</accession>
<comment type="subcellular location">
    <subcellularLocation>
        <location evidence="1">Membrane</location>
        <topology evidence="1">Multi-pass membrane protein</topology>
    </subcellularLocation>
</comment>
<gene>
    <name evidence="7" type="ORF">SAMN05192542_103491</name>
</gene>
<dbReference type="Gene3D" id="1.10.357.140">
    <property type="entry name" value="UbiA prenyltransferase"/>
    <property type="match status" value="1"/>
</dbReference>
<dbReference type="AlphaFoldDB" id="A0A1H7JXM9"/>
<dbReference type="InterPro" id="IPR023214">
    <property type="entry name" value="HAD_sf"/>
</dbReference>
<dbReference type="InterPro" id="IPR039653">
    <property type="entry name" value="Prenyltransferase"/>
</dbReference>
<keyword evidence="3 6" id="KW-0812">Transmembrane</keyword>
<evidence type="ECO:0000256" key="6">
    <source>
        <dbReference type="SAM" id="Phobius"/>
    </source>
</evidence>
<keyword evidence="8" id="KW-1185">Reference proteome</keyword>
<evidence type="ECO:0000256" key="2">
    <source>
        <dbReference type="ARBA" id="ARBA00022475"/>
    </source>
</evidence>
<dbReference type="InterPro" id="IPR000537">
    <property type="entry name" value="UbiA_prenyltransferase"/>
</dbReference>
<name>A0A1H7JXM9_9BURK</name>
<dbReference type="GO" id="GO:0005886">
    <property type="term" value="C:plasma membrane"/>
    <property type="evidence" value="ECO:0007669"/>
    <property type="project" value="TreeGrafter"/>
</dbReference>
<dbReference type="CDD" id="cd13963">
    <property type="entry name" value="PT_UbiA_2"/>
    <property type="match status" value="1"/>
</dbReference>
<dbReference type="PANTHER" id="PTHR11048:SF5">
    <property type="entry name" value="DECAPRENYL-PHOSPHATE PHOSPHORIBOSYLTRANSFERASE"/>
    <property type="match status" value="1"/>
</dbReference>
<dbReference type="Proteomes" id="UP000199120">
    <property type="component" value="Unassembled WGS sequence"/>
</dbReference>
<dbReference type="Gene3D" id="3.40.50.1000">
    <property type="entry name" value="HAD superfamily/HAD-like"/>
    <property type="match status" value="1"/>
</dbReference>
<evidence type="ECO:0000256" key="4">
    <source>
        <dbReference type="ARBA" id="ARBA00022989"/>
    </source>
</evidence>
<dbReference type="SUPFAM" id="SSF56784">
    <property type="entry name" value="HAD-like"/>
    <property type="match status" value="1"/>
</dbReference>
<organism evidence="7 8">
    <name type="scientific">Paraburkholderia caballeronis</name>
    <dbReference type="NCBI Taxonomy" id="416943"/>
    <lineage>
        <taxon>Bacteria</taxon>
        <taxon>Pseudomonadati</taxon>
        <taxon>Pseudomonadota</taxon>
        <taxon>Betaproteobacteria</taxon>
        <taxon>Burkholderiales</taxon>
        <taxon>Burkholderiaceae</taxon>
        <taxon>Paraburkholderia</taxon>
    </lineage>
</organism>
<protein>
    <submittedName>
        <fullName evidence="7">4-hydroxybenzoate polyprenyltransferase</fullName>
    </submittedName>
</protein>
<feature type="transmembrane region" description="Helical" evidence="6">
    <location>
        <begin position="250"/>
        <end position="274"/>
    </location>
</feature>
<feature type="transmembrane region" description="Helical" evidence="6">
    <location>
        <begin position="295"/>
        <end position="316"/>
    </location>
</feature>
<dbReference type="RefSeq" id="WP_090544721.1">
    <property type="nucleotide sequence ID" value="NZ_FNSR01000001.1"/>
</dbReference>
<feature type="transmembrane region" description="Helical" evidence="6">
    <location>
        <begin position="369"/>
        <end position="388"/>
    </location>
</feature>
<dbReference type="InterPro" id="IPR044878">
    <property type="entry name" value="UbiA_sf"/>
</dbReference>
<dbReference type="NCBIfam" id="NF006088">
    <property type="entry name" value="PRK08238.1"/>
    <property type="match status" value="1"/>
</dbReference>